<feature type="compositionally biased region" description="Basic and acidic residues" evidence="15">
    <location>
        <begin position="340"/>
        <end position="362"/>
    </location>
</feature>
<keyword evidence="11" id="KW-0514">Muscle protein</keyword>
<dbReference type="PANTHER" id="PTHR24099:SF17">
    <property type="entry name" value="TRIPARTITE MOTIF CONTAINING 55"/>
    <property type="match status" value="1"/>
</dbReference>
<dbReference type="Pfam" id="PF13445">
    <property type="entry name" value="zf-RING_UBOX"/>
    <property type="match status" value="1"/>
</dbReference>
<evidence type="ECO:0000256" key="13">
    <source>
        <dbReference type="PROSITE-ProRule" id="PRU00024"/>
    </source>
</evidence>
<reference evidence="19 20" key="1">
    <citation type="submission" date="2019-01" db="EMBL/GenBank/DDBJ databases">
        <title>Draft Genome and Complete Hox-Cluster Characterization of the Sterlet Sturgeon (Acipenser ruthenus).</title>
        <authorList>
            <person name="Wei Q."/>
        </authorList>
    </citation>
    <scope>NUCLEOTIDE SEQUENCE [LARGE SCALE GENOMIC DNA]</scope>
    <source>
        <strain evidence="19">WHYD16114868_AA</strain>
        <tissue evidence="19">Blood</tissue>
    </source>
</reference>
<dbReference type="EMBL" id="SCEB01002510">
    <property type="protein sequence ID" value="RXM95275.1"/>
    <property type="molecule type" value="Genomic_DNA"/>
</dbReference>
<dbReference type="GO" id="GO:0005737">
    <property type="term" value="C:cytoplasm"/>
    <property type="evidence" value="ECO:0007669"/>
    <property type="project" value="UniProtKB-SubCell"/>
</dbReference>
<evidence type="ECO:0000256" key="14">
    <source>
        <dbReference type="SAM" id="Coils"/>
    </source>
</evidence>
<feature type="compositionally biased region" description="Acidic residues" evidence="15">
    <location>
        <begin position="433"/>
        <end position="448"/>
    </location>
</feature>
<evidence type="ECO:0000256" key="12">
    <source>
        <dbReference type="ARBA" id="ARBA00023242"/>
    </source>
</evidence>
<evidence type="ECO:0000256" key="10">
    <source>
        <dbReference type="ARBA" id="ARBA00023054"/>
    </source>
</evidence>
<keyword evidence="10 14" id="KW-0175">Coiled coil</keyword>
<organism evidence="19 20">
    <name type="scientific">Acipenser ruthenus</name>
    <name type="common">Sterlet sturgeon</name>
    <dbReference type="NCBI Taxonomy" id="7906"/>
    <lineage>
        <taxon>Eukaryota</taxon>
        <taxon>Metazoa</taxon>
        <taxon>Chordata</taxon>
        <taxon>Craniata</taxon>
        <taxon>Vertebrata</taxon>
        <taxon>Euteleostomi</taxon>
        <taxon>Actinopterygii</taxon>
        <taxon>Chondrostei</taxon>
        <taxon>Acipenseriformes</taxon>
        <taxon>Acipenseridae</taxon>
        <taxon>Acipenser</taxon>
    </lineage>
</organism>
<keyword evidence="5" id="KW-0963">Cytoplasm</keyword>
<evidence type="ECO:0000256" key="11">
    <source>
        <dbReference type="ARBA" id="ARBA00023179"/>
    </source>
</evidence>
<feature type="domain" description="B box-type" evidence="17">
    <location>
        <begin position="98"/>
        <end position="139"/>
    </location>
</feature>
<dbReference type="InterPro" id="IPR017903">
    <property type="entry name" value="COS_domain"/>
</dbReference>
<dbReference type="PROSITE" id="PS00518">
    <property type="entry name" value="ZF_RING_1"/>
    <property type="match status" value="1"/>
</dbReference>
<dbReference type="PROSITE" id="PS50119">
    <property type="entry name" value="ZF_BBOX"/>
    <property type="match status" value="1"/>
</dbReference>
<dbReference type="Gene3D" id="1.20.5.170">
    <property type="match status" value="1"/>
</dbReference>
<dbReference type="PROSITE" id="PS50089">
    <property type="entry name" value="ZF_RING_2"/>
    <property type="match status" value="1"/>
</dbReference>
<evidence type="ECO:0000256" key="6">
    <source>
        <dbReference type="ARBA" id="ARBA00022679"/>
    </source>
</evidence>
<feature type="compositionally biased region" description="Acidic residues" evidence="15">
    <location>
        <begin position="318"/>
        <end position="333"/>
    </location>
</feature>
<evidence type="ECO:0000313" key="19">
    <source>
        <dbReference type="EMBL" id="RXM95275.1"/>
    </source>
</evidence>
<dbReference type="SMART" id="SM00184">
    <property type="entry name" value="RING"/>
    <property type="match status" value="1"/>
</dbReference>
<keyword evidence="20" id="KW-1185">Reference proteome</keyword>
<feature type="coiled-coil region" evidence="14">
    <location>
        <begin position="161"/>
        <end position="188"/>
    </location>
</feature>
<dbReference type="InterPro" id="IPR013083">
    <property type="entry name" value="Znf_RING/FYVE/PHD"/>
</dbReference>
<dbReference type="Gene3D" id="3.30.40.10">
    <property type="entry name" value="Zinc/RING finger domain, C3HC4 (zinc finger)"/>
    <property type="match status" value="1"/>
</dbReference>
<comment type="subcellular location">
    <subcellularLocation>
        <location evidence="3">Cytoplasm</location>
    </subcellularLocation>
    <subcellularLocation>
        <location evidence="2">Nucleus</location>
    </subcellularLocation>
</comment>
<dbReference type="SUPFAM" id="SSF57845">
    <property type="entry name" value="B-box zinc-binding domain"/>
    <property type="match status" value="1"/>
</dbReference>
<dbReference type="InterPro" id="IPR050617">
    <property type="entry name" value="E3_ligase_FN3/SPRY"/>
</dbReference>
<feature type="domain" description="COS" evidence="18">
    <location>
        <begin position="247"/>
        <end position="309"/>
    </location>
</feature>
<dbReference type="InterPro" id="IPR001841">
    <property type="entry name" value="Znf_RING"/>
</dbReference>
<dbReference type="InterPro" id="IPR017907">
    <property type="entry name" value="Znf_RING_CS"/>
</dbReference>
<feature type="compositionally biased region" description="Polar residues" evidence="15">
    <location>
        <begin position="480"/>
        <end position="495"/>
    </location>
</feature>
<dbReference type="InterPro" id="IPR000315">
    <property type="entry name" value="Znf_B-box"/>
</dbReference>
<evidence type="ECO:0000256" key="8">
    <source>
        <dbReference type="ARBA" id="ARBA00022771"/>
    </source>
</evidence>
<evidence type="ECO:0000256" key="3">
    <source>
        <dbReference type="ARBA" id="ARBA00004496"/>
    </source>
</evidence>
<dbReference type="CDD" id="cd19831">
    <property type="entry name" value="Bbox2_MuRF1_C-II"/>
    <property type="match status" value="1"/>
</dbReference>
<dbReference type="Gene3D" id="3.30.160.60">
    <property type="entry name" value="Classic Zinc Finger"/>
    <property type="match status" value="1"/>
</dbReference>
<dbReference type="Proteomes" id="UP000289886">
    <property type="component" value="Unassembled WGS sequence"/>
</dbReference>
<dbReference type="PANTHER" id="PTHR24099">
    <property type="entry name" value="E3 UBIQUITIN-PROTEIN LIGASE TRIM36-RELATED"/>
    <property type="match status" value="1"/>
</dbReference>
<evidence type="ECO:0000256" key="7">
    <source>
        <dbReference type="ARBA" id="ARBA00022723"/>
    </source>
</evidence>
<dbReference type="InterPro" id="IPR027370">
    <property type="entry name" value="Znf-RING_euk"/>
</dbReference>
<keyword evidence="6" id="KW-0808">Transferase</keyword>
<evidence type="ECO:0000256" key="4">
    <source>
        <dbReference type="ARBA" id="ARBA00012483"/>
    </source>
</evidence>
<evidence type="ECO:0000256" key="1">
    <source>
        <dbReference type="ARBA" id="ARBA00000900"/>
    </source>
</evidence>
<accession>A0A444V4D4</accession>
<feature type="domain" description="RING-type" evidence="16">
    <location>
        <begin position="10"/>
        <end position="57"/>
    </location>
</feature>
<name>A0A444V4D4_ACIRT</name>
<feature type="compositionally biased region" description="Basic and acidic residues" evidence="15">
    <location>
        <begin position="455"/>
        <end position="477"/>
    </location>
</feature>
<evidence type="ECO:0000256" key="5">
    <source>
        <dbReference type="ARBA" id="ARBA00022490"/>
    </source>
</evidence>
<sequence length="495" mass="55530">MDSLERQLICPVCLELLTRPVVILPCQHNLCRKCANDTFQTRGTLVGTGGRFRCPSCCHEVVLDRHGVYGLQRNLLVESIIDVYKQVSSNSRPRSKPAGHLTCEEHEEKMNIYCISCQVPTCSLCKVFGTHKHCQVTPLPDGYKQQKSELGDGISCLIAANDRAQAVITHLEDTCRNVEDNCKRQKQTLCEKFDHMNAILEERQKIMVQRITYEQEEKTGYTRSLMRTCREHIEATSKQVETGLQAMEEPQMAPFMQVHATLAVLTFSRMSAAVKDSTLEELQSGYENMDHYRVDFNALERALSQLDFVKLEQKNDDVHEEEPEQGCGEDSEDTAAKCAPLKETDEGRAQAESSMDIKKEEASDTDGTSALQVHATLAVLTFSRMSAAVKDSTLEELQSGYENMDHYRVDFNALERALSQLDFVKLEQKNDDVHEEEPEQGCGEDSEDTAAKCAPLKETDEGRAQAESSMDIKKEEASDTDGTSALQVHLSNTLL</sequence>
<dbReference type="AlphaFoldDB" id="A0A444V4D4"/>
<feature type="region of interest" description="Disordered" evidence="15">
    <location>
        <begin position="429"/>
        <end position="495"/>
    </location>
</feature>
<comment type="catalytic activity">
    <reaction evidence="1">
        <text>S-ubiquitinyl-[E2 ubiquitin-conjugating enzyme]-L-cysteine + [acceptor protein]-L-lysine = [E2 ubiquitin-conjugating enzyme]-L-cysteine + N(6)-ubiquitinyl-[acceptor protein]-L-lysine.</text>
        <dbReference type="EC" id="2.3.2.27"/>
    </reaction>
</comment>
<keyword evidence="7" id="KW-0479">Metal-binding</keyword>
<keyword evidence="12" id="KW-0539">Nucleus</keyword>
<evidence type="ECO:0000313" key="20">
    <source>
        <dbReference type="Proteomes" id="UP000289886"/>
    </source>
</evidence>
<dbReference type="GO" id="GO:0061630">
    <property type="term" value="F:ubiquitin protein ligase activity"/>
    <property type="evidence" value="ECO:0007669"/>
    <property type="project" value="UniProtKB-EC"/>
</dbReference>
<evidence type="ECO:0000256" key="2">
    <source>
        <dbReference type="ARBA" id="ARBA00004123"/>
    </source>
</evidence>
<dbReference type="Pfam" id="PF00643">
    <property type="entry name" value="zf-B_box"/>
    <property type="match status" value="1"/>
</dbReference>
<feature type="region of interest" description="Disordered" evidence="15">
    <location>
        <begin position="314"/>
        <end position="367"/>
    </location>
</feature>
<dbReference type="EC" id="2.3.2.27" evidence="4"/>
<evidence type="ECO:0000259" key="17">
    <source>
        <dbReference type="PROSITE" id="PS50119"/>
    </source>
</evidence>
<dbReference type="GO" id="GO:0070507">
    <property type="term" value="P:regulation of microtubule cytoskeleton organization"/>
    <property type="evidence" value="ECO:0007669"/>
    <property type="project" value="TreeGrafter"/>
</dbReference>
<comment type="caution">
    <text evidence="19">The sequence shown here is derived from an EMBL/GenBank/DDBJ whole genome shotgun (WGS) entry which is preliminary data.</text>
</comment>
<dbReference type="SUPFAM" id="SSF57850">
    <property type="entry name" value="RING/U-box"/>
    <property type="match status" value="1"/>
</dbReference>
<feature type="domain" description="COS" evidence="18">
    <location>
        <begin position="366"/>
        <end position="424"/>
    </location>
</feature>
<keyword evidence="8 13" id="KW-0863">Zinc-finger</keyword>
<proteinExistence type="predicted"/>
<dbReference type="PROSITE" id="PS51262">
    <property type="entry name" value="COS"/>
    <property type="match status" value="2"/>
</dbReference>
<dbReference type="GO" id="GO:0005634">
    <property type="term" value="C:nucleus"/>
    <property type="evidence" value="ECO:0007669"/>
    <property type="project" value="UniProtKB-SubCell"/>
</dbReference>
<evidence type="ECO:0000259" key="18">
    <source>
        <dbReference type="PROSITE" id="PS51262"/>
    </source>
</evidence>
<gene>
    <name evidence="19" type="ORF">EOD39_17055</name>
</gene>
<keyword evidence="9" id="KW-0862">Zinc</keyword>
<dbReference type="GO" id="GO:0008270">
    <property type="term" value="F:zinc ion binding"/>
    <property type="evidence" value="ECO:0007669"/>
    <property type="project" value="UniProtKB-KW"/>
</dbReference>
<evidence type="ECO:0000256" key="9">
    <source>
        <dbReference type="ARBA" id="ARBA00022833"/>
    </source>
</evidence>
<evidence type="ECO:0000256" key="15">
    <source>
        <dbReference type="SAM" id="MobiDB-lite"/>
    </source>
</evidence>
<protein>
    <recommendedName>
        <fullName evidence="4">RING-type E3 ubiquitin transferase</fullName>
        <ecNumber evidence="4">2.3.2.27</ecNumber>
    </recommendedName>
</protein>
<evidence type="ECO:0000259" key="16">
    <source>
        <dbReference type="PROSITE" id="PS50089"/>
    </source>
</evidence>